<keyword evidence="3" id="KW-1185">Reference proteome</keyword>
<keyword evidence="1" id="KW-1133">Transmembrane helix</keyword>
<keyword evidence="1" id="KW-0472">Membrane</keyword>
<accession>A0A8H4NCQ8</accession>
<evidence type="ECO:0000313" key="3">
    <source>
        <dbReference type="Proteomes" id="UP000572817"/>
    </source>
</evidence>
<proteinExistence type="predicted"/>
<dbReference type="EMBL" id="WWBZ02000001">
    <property type="protein sequence ID" value="KAF4314216.1"/>
    <property type="molecule type" value="Genomic_DNA"/>
</dbReference>
<keyword evidence="1" id="KW-0812">Transmembrane</keyword>
<comment type="caution">
    <text evidence="2">The sequence shown here is derived from an EMBL/GenBank/DDBJ whole genome shotgun (WGS) entry which is preliminary data.</text>
</comment>
<name>A0A8H4NCQ8_9PEZI</name>
<feature type="transmembrane region" description="Helical" evidence="1">
    <location>
        <begin position="12"/>
        <end position="32"/>
    </location>
</feature>
<dbReference type="AlphaFoldDB" id="A0A8H4NCQ8"/>
<reference evidence="2" key="1">
    <citation type="submission" date="2020-04" db="EMBL/GenBank/DDBJ databases">
        <title>Genome Assembly and Annotation of Botryosphaeria dothidea sdau 11-99, a Latent Pathogen of Apple Fruit Ring Rot in China.</title>
        <authorList>
            <person name="Yu C."/>
            <person name="Diao Y."/>
            <person name="Lu Q."/>
            <person name="Zhao J."/>
            <person name="Cui S."/>
            <person name="Peng C."/>
            <person name="He B."/>
            <person name="Liu H."/>
        </authorList>
    </citation>
    <scope>NUCLEOTIDE SEQUENCE [LARGE SCALE GENOMIC DNA]</scope>
    <source>
        <strain evidence="2">Sdau11-99</strain>
    </source>
</reference>
<organism evidence="2 3">
    <name type="scientific">Botryosphaeria dothidea</name>
    <dbReference type="NCBI Taxonomy" id="55169"/>
    <lineage>
        <taxon>Eukaryota</taxon>
        <taxon>Fungi</taxon>
        <taxon>Dikarya</taxon>
        <taxon>Ascomycota</taxon>
        <taxon>Pezizomycotina</taxon>
        <taxon>Dothideomycetes</taxon>
        <taxon>Dothideomycetes incertae sedis</taxon>
        <taxon>Botryosphaeriales</taxon>
        <taxon>Botryosphaeriaceae</taxon>
        <taxon>Botryosphaeria</taxon>
    </lineage>
</organism>
<evidence type="ECO:0000313" key="2">
    <source>
        <dbReference type="EMBL" id="KAF4314216.1"/>
    </source>
</evidence>
<dbReference type="Proteomes" id="UP000572817">
    <property type="component" value="Unassembled WGS sequence"/>
</dbReference>
<evidence type="ECO:0000256" key="1">
    <source>
        <dbReference type="SAM" id="Phobius"/>
    </source>
</evidence>
<gene>
    <name evidence="2" type="ORF">GTA08_BOTSDO00703</name>
</gene>
<sequence>MNLHNITRNVLSTLILAANIILSLQLLSRLFLPANTTIRIPMPSFLRPTTSHPEPAAFVPYKPGPGPAIFAPYTPDIRWTPWVTPRPVPTTTSAAAAAMPLESVPAAVTGSLKDAKLAATSTPAPTAAACTVGAAERYTKTVDMTTRTDWEGVRFPMYLEDDVKHRVVGVNTCDESGKWRREVVSAGPVRVFGLW</sequence>
<protein>
    <submittedName>
        <fullName evidence="2">Uncharacterized protein</fullName>
    </submittedName>
</protein>